<keyword evidence="2" id="KW-1185">Reference proteome</keyword>
<organism evidence="1 2">
    <name type="scientific">Chryseobacterium taklimakanense</name>
    <dbReference type="NCBI Taxonomy" id="536441"/>
    <lineage>
        <taxon>Bacteria</taxon>
        <taxon>Pseudomonadati</taxon>
        <taxon>Bacteroidota</taxon>
        <taxon>Flavobacteriia</taxon>
        <taxon>Flavobacteriales</taxon>
        <taxon>Weeksellaceae</taxon>
        <taxon>Chryseobacterium group</taxon>
        <taxon>Chryseobacterium</taxon>
    </lineage>
</organism>
<evidence type="ECO:0000313" key="2">
    <source>
        <dbReference type="Proteomes" id="UP000215196"/>
    </source>
</evidence>
<dbReference type="RefSeq" id="WP_095071588.1">
    <property type="nucleotide sequence ID" value="NZ_LT906465.1"/>
</dbReference>
<dbReference type="Proteomes" id="UP000215196">
    <property type="component" value="Chromosome 1"/>
</dbReference>
<dbReference type="PROSITE" id="PS51257">
    <property type="entry name" value="PROKAR_LIPOPROTEIN"/>
    <property type="match status" value="1"/>
</dbReference>
<dbReference type="KEGG" id="ctak:4412677_01300"/>
<evidence type="ECO:0000313" key="1">
    <source>
        <dbReference type="EMBL" id="SNV43713.1"/>
    </source>
</evidence>
<name>A0A239XC18_9FLAO</name>
<evidence type="ECO:0008006" key="3">
    <source>
        <dbReference type="Google" id="ProtNLM"/>
    </source>
</evidence>
<protein>
    <recommendedName>
        <fullName evidence="3">Lipoprotein</fullName>
    </recommendedName>
</protein>
<proteinExistence type="predicted"/>
<sequence>MKILVPIAIVALLFSCKKNSPTENKALKDTLASIDSINAARTKYNDSIKTLNDKNRFADLSGSHNLKFSTDGVPALNGSISFQKKGRDTYDVAGQAKAGHNNLSITGTIQRVSEKHLNFEGKISQKISGSRYDRTNKTTFFDEGKGNFWRLQDKINGDGFVDYIDISC</sequence>
<dbReference type="AlphaFoldDB" id="A0A239XC18"/>
<reference evidence="1 2" key="1">
    <citation type="submission" date="2017-06" db="EMBL/GenBank/DDBJ databases">
        <authorList>
            <consortium name="Pathogen Informatics"/>
        </authorList>
    </citation>
    <scope>NUCLEOTIDE SEQUENCE [LARGE SCALE GENOMIC DNA]</scope>
    <source>
        <strain evidence="1 2">NCTC13490</strain>
    </source>
</reference>
<accession>A0A239XC18</accession>
<gene>
    <name evidence="1" type="ORF">SAMEA4412677_01300</name>
</gene>
<dbReference type="EMBL" id="LT906465">
    <property type="protein sequence ID" value="SNV43713.1"/>
    <property type="molecule type" value="Genomic_DNA"/>
</dbReference>